<protein>
    <recommendedName>
        <fullName evidence="5">SNARE-interacting protein KEULE</fullName>
    </recommendedName>
</protein>
<comment type="caution">
    <text evidence="3">The sequence shown here is derived from an EMBL/GenBank/DDBJ whole genome shotgun (WGS) entry which is preliminary data.</text>
</comment>
<evidence type="ECO:0008006" key="5">
    <source>
        <dbReference type="Google" id="ProtNLM"/>
    </source>
</evidence>
<dbReference type="EMBL" id="JABFUD020000013">
    <property type="protein sequence ID" value="KAI5071153.1"/>
    <property type="molecule type" value="Genomic_DNA"/>
</dbReference>
<comment type="similarity">
    <text evidence="1">Belongs to the STXBP/unc-18/SEC1 family.</text>
</comment>
<dbReference type="AlphaFoldDB" id="A0A9D4ZD58"/>
<dbReference type="InterPro" id="IPR043127">
    <property type="entry name" value="Sec-1-like_dom3a"/>
</dbReference>
<dbReference type="Proteomes" id="UP000886520">
    <property type="component" value="Chromosome 13"/>
</dbReference>
<dbReference type="GO" id="GO:0016192">
    <property type="term" value="P:vesicle-mediated transport"/>
    <property type="evidence" value="ECO:0007669"/>
    <property type="project" value="InterPro"/>
</dbReference>
<dbReference type="SUPFAM" id="SSF56815">
    <property type="entry name" value="Sec1/munc18-like (SM) proteins"/>
    <property type="match status" value="1"/>
</dbReference>
<dbReference type="InterPro" id="IPR036045">
    <property type="entry name" value="Sec1-like_sf"/>
</dbReference>
<dbReference type="PANTHER" id="PTHR11679">
    <property type="entry name" value="VESICLE PROTEIN SORTING-ASSOCIATED"/>
    <property type="match status" value="1"/>
</dbReference>
<dbReference type="InterPro" id="IPR001619">
    <property type="entry name" value="Sec1-like"/>
</dbReference>
<reference evidence="3" key="1">
    <citation type="submission" date="2021-01" db="EMBL/GenBank/DDBJ databases">
        <title>Adiantum capillus-veneris genome.</title>
        <authorList>
            <person name="Fang Y."/>
            <person name="Liao Q."/>
        </authorList>
    </citation>
    <scope>NUCLEOTIDE SEQUENCE</scope>
    <source>
        <strain evidence="3">H3</strain>
        <tissue evidence="3">Leaf</tissue>
    </source>
</reference>
<evidence type="ECO:0000313" key="4">
    <source>
        <dbReference type="Proteomes" id="UP000886520"/>
    </source>
</evidence>
<feature type="compositionally biased region" description="Polar residues" evidence="2">
    <location>
        <begin position="706"/>
        <end position="743"/>
    </location>
</feature>
<evidence type="ECO:0000256" key="1">
    <source>
        <dbReference type="ARBA" id="ARBA00009884"/>
    </source>
</evidence>
<accession>A0A9D4ZD58</accession>
<dbReference type="Pfam" id="PF00995">
    <property type="entry name" value="Sec1"/>
    <property type="match status" value="1"/>
</dbReference>
<dbReference type="Gene3D" id="3.90.830.10">
    <property type="entry name" value="Syntaxin Binding Protein 1, Chain A, domain 2"/>
    <property type="match status" value="1"/>
</dbReference>
<dbReference type="Gene3D" id="3.40.50.2060">
    <property type="match status" value="1"/>
</dbReference>
<gene>
    <name evidence="3" type="ORF">GOP47_0013404</name>
</gene>
<dbReference type="InterPro" id="IPR043154">
    <property type="entry name" value="Sec-1-like_dom1"/>
</dbReference>
<feature type="region of interest" description="Disordered" evidence="2">
    <location>
        <begin position="706"/>
        <end position="748"/>
    </location>
</feature>
<name>A0A9D4ZD58_ADICA</name>
<dbReference type="Gene3D" id="1.25.40.60">
    <property type="match status" value="1"/>
</dbReference>
<dbReference type="Gene3D" id="3.40.50.1910">
    <property type="match status" value="1"/>
</dbReference>
<proteinExistence type="inferred from homology"/>
<dbReference type="OrthoDB" id="2228at2759"/>
<organism evidence="3 4">
    <name type="scientific">Adiantum capillus-veneris</name>
    <name type="common">Maidenhair fern</name>
    <dbReference type="NCBI Taxonomy" id="13818"/>
    <lineage>
        <taxon>Eukaryota</taxon>
        <taxon>Viridiplantae</taxon>
        <taxon>Streptophyta</taxon>
        <taxon>Embryophyta</taxon>
        <taxon>Tracheophyta</taxon>
        <taxon>Polypodiopsida</taxon>
        <taxon>Polypodiidae</taxon>
        <taxon>Polypodiales</taxon>
        <taxon>Pteridineae</taxon>
        <taxon>Pteridaceae</taxon>
        <taxon>Vittarioideae</taxon>
        <taxon>Adiantum</taxon>
    </lineage>
</organism>
<dbReference type="InterPro" id="IPR027482">
    <property type="entry name" value="Sec1-like_dom2"/>
</dbReference>
<evidence type="ECO:0000256" key="2">
    <source>
        <dbReference type="SAM" id="MobiDB-lite"/>
    </source>
</evidence>
<evidence type="ECO:0000313" key="3">
    <source>
        <dbReference type="EMBL" id="KAI5071153.1"/>
    </source>
</evidence>
<keyword evidence="4" id="KW-1185">Reference proteome</keyword>
<sequence length="819" mass="92721">MIKGEQDGTTSLKAEGESWQLDYKNRGCEARCICVSALIIKHFSHYFSSSHTYGKANVASSARRDAMKLTTLGCAQSTKVVAQGTYERDSHKSPKDRHLKQQHQILDDLQGTQQQRATEVVYLSPRWLLTGVLFDFGHFANFQRPLRASLGSDSSLFSWSSGSHKSFRQLTRERLLQEMLRMVRGKDASDWKVLIMDEVTVKVMSNSCRMADITDEGISLVEDLNKRRQPLPALEAVYFIQPKLESVQKLRMDFSGKTPLYKKAHVFFSSPVTRDLVQAIKSDPPLFSRIATLREMNLEYLTIDSQAFSTDNSRALEQLFGEHSEGSRDYNACLNTIATRLGTVFASLKEFPVIRYRAARSAAADSMAATTFRDLVPTKLAAVLWDRLQKYKGLSGFPQEETCELLIVDRSIDPIAPIIHEWTYDAMCHDLLNMEGNKYVYEITTSAGRTDRKEVLLEEHDPVWVELRHLHIADVNKKLDEKMTTLKEKNKAAQIRLGAREGQELTTRDMQKMVQALPQFRDQIEKLSLHIDIATKLNAKIGELCLREVGTLEQELVFGDASSKELINILTTNENLTKENKLRLLMIYATSHPEKLDAAKRLQWMTLARLSEEDMNPVVNMEYMGVSVSKKQTGGFSLKFGTRRKRGLRKEKNQDEEVYDLARFCPMIQEVLEDLAKGELSKEEYPYVKEPSAAILHSMAGESVSVRSTPANSKPAQSMRTSKPSSTWATRSRPSDDGQSSESALRHAYSDPKITGKRIFVFVVGGATRSELRAVHKLTAQFRREVVLGTTSLDEPHEFLTKLKVLSVLEEVSLDELEI</sequence>